<accession>A0AAV6TCN6</accession>
<dbReference type="Proteomes" id="UP000827092">
    <property type="component" value="Unassembled WGS sequence"/>
</dbReference>
<keyword evidence="2" id="KW-1185">Reference proteome</keyword>
<dbReference type="EMBL" id="JAFNEN010007646">
    <property type="protein sequence ID" value="KAG8155647.1"/>
    <property type="molecule type" value="Genomic_DNA"/>
</dbReference>
<organism evidence="1 2">
    <name type="scientific">Oedothorax gibbosus</name>
    <dbReference type="NCBI Taxonomy" id="931172"/>
    <lineage>
        <taxon>Eukaryota</taxon>
        <taxon>Metazoa</taxon>
        <taxon>Ecdysozoa</taxon>
        <taxon>Arthropoda</taxon>
        <taxon>Chelicerata</taxon>
        <taxon>Arachnida</taxon>
        <taxon>Araneae</taxon>
        <taxon>Araneomorphae</taxon>
        <taxon>Entelegynae</taxon>
        <taxon>Araneoidea</taxon>
        <taxon>Linyphiidae</taxon>
        <taxon>Erigoninae</taxon>
        <taxon>Oedothorax</taxon>
    </lineage>
</organism>
<reference evidence="1 2" key="1">
    <citation type="journal article" date="2022" name="Nat. Ecol. Evol.">
        <title>A masculinizing supergene underlies an exaggerated male reproductive morph in a spider.</title>
        <authorList>
            <person name="Hendrickx F."/>
            <person name="De Corte Z."/>
            <person name="Sonet G."/>
            <person name="Van Belleghem S.M."/>
            <person name="Kostlbacher S."/>
            <person name="Vangestel C."/>
        </authorList>
    </citation>
    <scope>NUCLEOTIDE SEQUENCE [LARGE SCALE GENOMIC DNA]</scope>
    <source>
        <strain evidence="1">W744_W776</strain>
    </source>
</reference>
<name>A0AAV6TCN6_9ARAC</name>
<comment type="caution">
    <text evidence="1">The sequence shown here is derived from an EMBL/GenBank/DDBJ whole genome shotgun (WGS) entry which is preliminary data.</text>
</comment>
<evidence type="ECO:0000313" key="1">
    <source>
        <dbReference type="EMBL" id="KAG8155647.1"/>
    </source>
</evidence>
<protein>
    <submittedName>
        <fullName evidence="1">Uncharacterized protein</fullName>
    </submittedName>
</protein>
<dbReference type="AlphaFoldDB" id="A0AAV6TCN6"/>
<gene>
    <name evidence="1" type="ORF">JTE90_004993</name>
</gene>
<sequence length="66" mass="7660">MLILYLQLNSPQKDSVPTKPSSLLDLLKVLLPELNNSSEFDFLEEVLMEVLKENINPFVKESFNFF</sequence>
<evidence type="ECO:0000313" key="2">
    <source>
        <dbReference type="Proteomes" id="UP000827092"/>
    </source>
</evidence>
<proteinExistence type="predicted"/>